<dbReference type="RefSeq" id="WP_238894129.1">
    <property type="nucleotide sequence ID" value="NZ_JAKOGG010000001.1"/>
</dbReference>
<dbReference type="InterPro" id="IPR000014">
    <property type="entry name" value="PAS"/>
</dbReference>
<dbReference type="InterPro" id="IPR043128">
    <property type="entry name" value="Rev_trsase/Diguanyl_cyclase"/>
</dbReference>
<dbReference type="InterPro" id="IPR029787">
    <property type="entry name" value="Nucleotide_cyclase"/>
</dbReference>
<keyword evidence="5" id="KW-0418">Kinase</keyword>
<protein>
    <submittedName>
        <fullName evidence="10">Diguanylate cyclase</fullName>
    </submittedName>
</protein>
<evidence type="ECO:0000256" key="2">
    <source>
        <dbReference type="ARBA" id="ARBA00022553"/>
    </source>
</evidence>
<dbReference type="PANTHER" id="PTHR44757">
    <property type="entry name" value="DIGUANYLATE CYCLASE DGCP"/>
    <property type="match status" value="1"/>
</dbReference>
<feature type="transmembrane region" description="Helical" evidence="8">
    <location>
        <begin position="27"/>
        <end position="49"/>
    </location>
</feature>
<feature type="domain" description="PAS" evidence="9">
    <location>
        <begin position="363"/>
        <end position="458"/>
    </location>
</feature>
<keyword evidence="3" id="KW-0808">Transferase</keyword>
<evidence type="ECO:0000256" key="3">
    <source>
        <dbReference type="ARBA" id="ARBA00022679"/>
    </source>
</evidence>
<feature type="transmembrane region" description="Helical" evidence="8">
    <location>
        <begin position="318"/>
        <end position="340"/>
    </location>
</feature>
<evidence type="ECO:0000256" key="1">
    <source>
        <dbReference type="ARBA" id="ARBA00004370"/>
    </source>
</evidence>
<dbReference type="Gene3D" id="3.30.450.20">
    <property type="entry name" value="PAS domain"/>
    <property type="match status" value="1"/>
</dbReference>
<dbReference type="Gene3D" id="3.30.70.270">
    <property type="match status" value="1"/>
</dbReference>
<keyword evidence="6" id="KW-0067">ATP-binding</keyword>
<keyword evidence="8" id="KW-0472">Membrane</keyword>
<evidence type="ECO:0000256" key="4">
    <source>
        <dbReference type="ARBA" id="ARBA00022741"/>
    </source>
</evidence>
<evidence type="ECO:0000256" key="6">
    <source>
        <dbReference type="ARBA" id="ARBA00022840"/>
    </source>
</evidence>
<keyword evidence="11" id="KW-1185">Reference proteome</keyword>
<reference evidence="11" key="1">
    <citation type="submission" date="2023-07" db="EMBL/GenBank/DDBJ databases">
        <title>Shewanella mangrovi sp. nov., an acetaldehyde- degrading bacterium isolated from mangrove sediment.</title>
        <authorList>
            <person name="Liu Y."/>
        </authorList>
    </citation>
    <scope>NUCLEOTIDE SEQUENCE [LARGE SCALE GENOMIC DNA]</scope>
    <source>
        <strain evidence="11">C32</strain>
    </source>
</reference>
<keyword evidence="2" id="KW-0597">Phosphoprotein</keyword>
<dbReference type="EMBL" id="JAKOGG010000001">
    <property type="protein sequence ID" value="MCS4554849.1"/>
    <property type="molecule type" value="Genomic_DNA"/>
</dbReference>
<evidence type="ECO:0000256" key="5">
    <source>
        <dbReference type="ARBA" id="ARBA00022777"/>
    </source>
</evidence>
<sequence length="743" mass="83651">MFSKHQRLKDSPLIPLLRGVQWSRQRLLAVVSQLSMLVITVVLITNVMITLGERKFQEEWAVQRYSELQTVGTLLADKVSFQQFRTQMFARSEQLQHFLASPGKQEQQRLVSSWVTLKHNIPELMDIALYDVAGKFKLSSGSLFGSAPLSADTIKKVNQLSDNDILASTIEFIPIEDRLEPYQMQIARLENPDQSLRGYLVTYNSLELMLQAIKPVFSSNDSPLLVLDGQGQLYAGASNLSPLAGVPDTLGISLRQTYPELWRDLAMNNFGEFHGENAAFVYLKTPLGAQNNSSQQYVLLSYIRNQDITQRFEQWRNMLLISAVLMTMLAAGVIVLIHLYRIEQRSRASAIELADGLFRGDAGCLLVNTAGRIVCSNARAAAILKLQQQDIESRNIQKLLEQEERWYQQVRQHLVKEATWRGEIQLQTIDTLYLRVNIRLTGEGDTIYTLITFDDISELKQARQDNHLSQLLSDSAVATALVSPTGQLIKVNESFDHLMQLHGCTDINLAKVLKNDIENQWERILQLVNLHGHWQGQILSDEYRSGCLQTTLKGSLDDEGELDYLICTLEQAGNERLNVRRDISPYRSSVLNELPALERYFTAMSEHDRHSSCLMLLDISPSGMLSHLSDVEKLENRQQQVEMHLLRDLPRGYQMSNWQLGQIAILLPESTPTMAHHYAKATLESLHDHGLADGICIGIAAYNDGQSLSQFLSNAEVALKRAKQNGAGNICQAFTTSSDASAD</sequence>
<keyword evidence="7" id="KW-0902">Two-component regulatory system</keyword>
<name>A0ABT2FF05_9GAMM</name>
<dbReference type="Pfam" id="PF13426">
    <property type="entry name" value="PAS_9"/>
    <property type="match status" value="1"/>
</dbReference>
<dbReference type="SUPFAM" id="SSF55073">
    <property type="entry name" value="Nucleotide cyclase"/>
    <property type="match status" value="1"/>
</dbReference>
<evidence type="ECO:0000256" key="7">
    <source>
        <dbReference type="ARBA" id="ARBA00023012"/>
    </source>
</evidence>
<organism evidence="10 11">
    <name type="scientific">Shewanella electrica</name>
    <dbReference type="NCBI Taxonomy" id="515560"/>
    <lineage>
        <taxon>Bacteria</taxon>
        <taxon>Pseudomonadati</taxon>
        <taxon>Pseudomonadota</taxon>
        <taxon>Gammaproteobacteria</taxon>
        <taxon>Alteromonadales</taxon>
        <taxon>Shewanellaceae</taxon>
        <taxon>Shewanella</taxon>
    </lineage>
</organism>
<evidence type="ECO:0000256" key="8">
    <source>
        <dbReference type="SAM" id="Phobius"/>
    </source>
</evidence>
<dbReference type="PANTHER" id="PTHR44757:SF2">
    <property type="entry name" value="BIOFILM ARCHITECTURE MAINTENANCE PROTEIN MBAA"/>
    <property type="match status" value="1"/>
</dbReference>
<dbReference type="InterPro" id="IPR029151">
    <property type="entry name" value="Sensor-like_sf"/>
</dbReference>
<dbReference type="SUPFAM" id="SSF55785">
    <property type="entry name" value="PYP-like sensor domain (PAS domain)"/>
    <property type="match status" value="1"/>
</dbReference>
<comment type="caution">
    <text evidence="10">The sequence shown here is derived from an EMBL/GenBank/DDBJ whole genome shotgun (WGS) entry which is preliminary data.</text>
</comment>
<evidence type="ECO:0000313" key="10">
    <source>
        <dbReference type="EMBL" id="MCS4554849.1"/>
    </source>
</evidence>
<dbReference type="InterPro" id="IPR035965">
    <property type="entry name" value="PAS-like_dom_sf"/>
</dbReference>
<dbReference type="InterPro" id="IPR052155">
    <property type="entry name" value="Biofilm_reg_signaling"/>
</dbReference>
<keyword evidence="8" id="KW-1133">Transmembrane helix</keyword>
<proteinExistence type="predicted"/>
<evidence type="ECO:0000259" key="9">
    <source>
        <dbReference type="Pfam" id="PF13426"/>
    </source>
</evidence>
<dbReference type="SUPFAM" id="SSF103190">
    <property type="entry name" value="Sensory domain-like"/>
    <property type="match status" value="1"/>
</dbReference>
<dbReference type="Proteomes" id="UP001201549">
    <property type="component" value="Unassembled WGS sequence"/>
</dbReference>
<keyword evidence="4" id="KW-0547">Nucleotide-binding</keyword>
<gene>
    <name evidence="10" type="ORF">L9G74_00170</name>
</gene>
<keyword evidence="8" id="KW-0812">Transmembrane</keyword>
<comment type="subcellular location">
    <subcellularLocation>
        <location evidence="1">Membrane</location>
    </subcellularLocation>
</comment>
<evidence type="ECO:0000313" key="11">
    <source>
        <dbReference type="Proteomes" id="UP001201549"/>
    </source>
</evidence>
<accession>A0ABT2FF05</accession>